<dbReference type="STRING" id="866895.HBHAL_1352"/>
<dbReference type="AlphaFoldDB" id="I0JHV7"/>
<evidence type="ECO:0000313" key="2">
    <source>
        <dbReference type="Proteomes" id="UP000007397"/>
    </source>
</evidence>
<gene>
    <name evidence="1" type="ordered locus">HBHAL_1352</name>
</gene>
<organism evidence="1 2">
    <name type="scientific">Halobacillus halophilus (strain ATCC 35676 / DSM 2266 / JCM 20832 / KCTC 3685 / LMG 17431 / NBRC 102448 / NCIMB 2269)</name>
    <name type="common">Sporosarcina halophila</name>
    <dbReference type="NCBI Taxonomy" id="866895"/>
    <lineage>
        <taxon>Bacteria</taxon>
        <taxon>Bacillati</taxon>
        <taxon>Bacillota</taxon>
        <taxon>Bacilli</taxon>
        <taxon>Bacillales</taxon>
        <taxon>Bacillaceae</taxon>
        <taxon>Halobacillus</taxon>
    </lineage>
</organism>
<dbReference type="PATRIC" id="fig|866895.3.peg.351"/>
<protein>
    <recommendedName>
        <fullName evidence="3">Aminoglycoside-2''-adenylyltransferase</fullName>
    </recommendedName>
</protein>
<dbReference type="EMBL" id="HE717023">
    <property type="protein sequence ID" value="CCG43725.1"/>
    <property type="molecule type" value="Genomic_DNA"/>
</dbReference>
<reference evidence="1 2" key="1">
    <citation type="journal article" date="2013" name="Environ. Microbiol.">
        <title>Chloride and organic osmolytes: a hybrid strategy to cope with elevated salinities by the moderately halophilic, chloride-dependent bacterium Halobacillus halophilus.</title>
        <authorList>
            <person name="Saum S.H."/>
            <person name="Pfeiffer F."/>
            <person name="Palm P."/>
            <person name="Rampp M."/>
            <person name="Schuster S.C."/>
            <person name="Muller V."/>
            <person name="Oesterhelt D."/>
        </authorList>
    </citation>
    <scope>NUCLEOTIDE SEQUENCE [LARGE SCALE GENOMIC DNA]</scope>
    <source>
        <strain evidence="2">ATCC 35676 / DSM 2266 / JCM 20832 / KCTC 3685 / LMG 17431 / NBRC 102448 / NCIMB 2269</strain>
    </source>
</reference>
<evidence type="ECO:0008006" key="3">
    <source>
        <dbReference type="Google" id="ProtNLM"/>
    </source>
</evidence>
<dbReference type="InterPro" id="IPR019646">
    <property type="entry name" value="Aminoglyc_AdlTrfase"/>
</dbReference>
<dbReference type="Proteomes" id="UP000007397">
    <property type="component" value="Chromosome"/>
</dbReference>
<keyword evidence="2" id="KW-1185">Reference proteome</keyword>
<accession>I0JHV7</accession>
<dbReference type="eggNOG" id="COG0346">
    <property type="taxonomic scope" value="Bacteria"/>
</dbReference>
<dbReference type="KEGG" id="hhd:HBHAL_1352"/>
<name>I0JHV7_HALH3</name>
<dbReference type="RefSeq" id="WP_014641632.1">
    <property type="nucleotide sequence ID" value="NC_017668.1"/>
</dbReference>
<evidence type="ECO:0000313" key="1">
    <source>
        <dbReference type="EMBL" id="CCG43725.1"/>
    </source>
</evidence>
<dbReference type="HOGENOM" id="CLU_112485_0_0_9"/>
<dbReference type="Pfam" id="PF10706">
    <property type="entry name" value="Aminoglyc_resit"/>
    <property type="match status" value="1"/>
</dbReference>
<sequence length="189" mass="22772">MFDSCVQVKEFMKGYQGHWWIAGGWAIDLHIGEEIREHEDLDIAVLRDEQFLLRSHFKNWKMEYIKEGSGVNWKVGDWLGTPIHEIHSTNHSGEHIEFLLNDRKGDYWHFRRNSNIGFPLSYMHLRSEQGVPYLNPEIVLLYKAKYTSEKDNQDFHYIFPHLNERQKEWLKQSLMHHQPDHAWLEKLLF</sequence>
<dbReference type="Gene3D" id="3.30.460.40">
    <property type="match status" value="1"/>
</dbReference>
<proteinExistence type="predicted"/>